<dbReference type="GO" id="GO:0003755">
    <property type="term" value="F:peptidyl-prolyl cis-trans isomerase activity"/>
    <property type="evidence" value="ECO:0007669"/>
    <property type="project" value="UniProtKB-EC"/>
</dbReference>
<dbReference type="InterPro" id="IPR011990">
    <property type="entry name" value="TPR-like_helical_dom_sf"/>
</dbReference>
<comment type="caution">
    <text evidence="6">The sequence shown here is derived from an EMBL/GenBank/DDBJ whole genome shotgun (WGS) entry which is preliminary data.</text>
</comment>
<dbReference type="PANTHER" id="PTHR46512">
    <property type="entry name" value="PEPTIDYLPROLYL ISOMERASE"/>
    <property type="match status" value="1"/>
</dbReference>
<dbReference type="EC" id="5.2.1.8" evidence="2"/>
<evidence type="ECO:0000313" key="6">
    <source>
        <dbReference type="EMBL" id="KAF0984771.1"/>
    </source>
</evidence>
<proteinExistence type="predicted"/>
<evidence type="ECO:0000256" key="3">
    <source>
        <dbReference type="ARBA" id="ARBA00023110"/>
    </source>
</evidence>
<accession>A0A6A5CBW4</accession>
<reference evidence="6 7" key="1">
    <citation type="journal article" date="2019" name="Sci. Rep.">
        <title>Nanopore sequencing improves the draft genome of the human pathogenic amoeba Naegleria fowleri.</title>
        <authorList>
            <person name="Liechti N."/>
            <person name="Schurch N."/>
            <person name="Bruggmann R."/>
            <person name="Wittwer M."/>
        </authorList>
    </citation>
    <scope>NUCLEOTIDE SEQUENCE [LARGE SCALE GENOMIC DNA]</scope>
    <source>
        <strain evidence="6 7">ATCC 30894</strain>
    </source>
</reference>
<keyword evidence="3" id="KW-0697">Rotamase</keyword>
<dbReference type="Gene3D" id="1.25.40.10">
    <property type="entry name" value="Tetratricopeptide repeat domain"/>
    <property type="match status" value="1"/>
</dbReference>
<evidence type="ECO:0000256" key="4">
    <source>
        <dbReference type="ARBA" id="ARBA00023235"/>
    </source>
</evidence>
<protein>
    <recommendedName>
        <fullName evidence="2">peptidylprolyl isomerase</fullName>
        <ecNumber evidence="2">5.2.1.8</ecNumber>
    </recommendedName>
</protein>
<dbReference type="InterPro" id="IPR050754">
    <property type="entry name" value="FKBP4/5/8-like"/>
</dbReference>
<feature type="repeat" description="TPR" evidence="5">
    <location>
        <begin position="86"/>
        <end position="119"/>
    </location>
</feature>
<gene>
    <name evidence="6" type="ORF">FDP41_000670</name>
</gene>
<dbReference type="VEuPathDB" id="AmoebaDB:NF0093770"/>
<evidence type="ECO:0000313" key="7">
    <source>
        <dbReference type="Proteomes" id="UP000444721"/>
    </source>
</evidence>
<dbReference type="PANTHER" id="PTHR46512:SF9">
    <property type="entry name" value="PEPTIDYLPROLYL ISOMERASE"/>
    <property type="match status" value="1"/>
</dbReference>
<dbReference type="VEuPathDB" id="AmoebaDB:FDP41_000670"/>
<dbReference type="AlphaFoldDB" id="A0A6A5CBW4"/>
<keyword evidence="7" id="KW-1185">Reference proteome</keyword>
<dbReference type="PROSITE" id="PS50005">
    <property type="entry name" value="TPR"/>
    <property type="match status" value="1"/>
</dbReference>
<dbReference type="SUPFAM" id="SSF48452">
    <property type="entry name" value="TPR-like"/>
    <property type="match status" value="1"/>
</dbReference>
<name>A0A6A5CBW4_NAEFO</name>
<dbReference type="SMART" id="SM00028">
    <property type="entry name" value="TPR"/>
    <property type="match status" value="3"/>
</dbReference>
<dbReference type="GeneID" id="68107888"/>
<sequence>MSSSSTNSFEIPETTEGKINYAKKLKEDGNDQFKQGNYLKAIKLYKTIFLYVTGLDSNLMSVMSNNNQNAGSSSQQTLSETEQLQVTANLNIAQCYLKLEKYEQALEYSKRALKLEPNNIKGRLRKALAYLGLNDIDNSERALEDVSKEIPNDPLVKQGYKKLEVLKKEHKTKEKKMMMGIFSGLGSDDQ</sequence>
<dbReference type="InterPro" id="IPR019734">
    <property type="entry name" value="TPR_rpt"/>
</dbReference>
<evidence type="ECO:0000256" key="2">
    <source>
        <dbReference type="ARBA" id="ARBA00013194"/>
    </source>
</evidence>
<dbReference type="PROSITE" id="PS50293">
    <property type="entry name" value="TPR_REGION"/>
    <property type="match status" value="1"/>
</dbReference>
<dbReference type="RefSeq" id="XP_044569484.1">
    <property type="nucleotide sequence ID" value="XM_044710363.1"/>
</dbReference>
<keyword evidence="4" id="KW-0413">Isomerase</keyword>
<dbReference type="EMBL" id="VFQX01000002">
    <property type="protein sequence ID" value="KAF0984771.1"/>
    <property type="molecule type" value="Genomic_DNA"/>
</dbReference>
<dbReference type="Pfam" id="PF14559">
    <property type="entry name" value="TPR_19"/>
    <property type="match status" value="1"/>
</dbReference>
<evidence type="ECO:0000256" key="5">
    <source>
        <dbReference type="PROSITE-ProRule" id="PRU00339"/>
    </source>
</evidence>
<dbReference type="Proteomes" id="UP000444721">
    <property type="component" value="Unassembled WGS sequence"/>
</dbReference>
<dbReference type="OMA" id="KIYANMS"/>
<dbReference type="VEuPathDB" id="AmoebaDB:NfTy_031110"/>
<organism evidence="6 7">
    <name type="scientific">Naegleria fowleri</name>
    <name type="common">Brain eating amoeba</name>
    <dbReference type="NCBI Taxonomy" id="5763"/>
    <lineage>
        <taxon>Eukaryota</taxon>
        <taxon>Discoba</taxon>
        <taxon>Heterolobosea</taxon>
        <taxon>Tetramitia</taxon>
        <taxon>Eutetramitia</taxon>
        <taxon>Vahlkampfiidae</taxon>
        <taxon>Naegleria</taxon>
    </lineage>
</organism>
<evidence type="ECO:0000256" key="1">
    <source>
        <dbReference type="ARBA" id="ARBA00000971"/>
    </source>
</evidence>
<keyword evidence="5" id="KW-0802">TPR repeat</keyword>
<comment type="catalytic activity">
    <reaction evidence="1">
        <text>[protein]-peptidylproline (omega=180) = [protein]-peptidylproline (omega=0)</text>
        <dbReference type="Rhea" id="RHEA:16237"/>
        <dbReference type="Rhea" id="RHEA-COMP:10747"/>
        <dbReference type="Rhea" id="RHEA-COMP:10748"/>
        <dbReference type="ChEBI" id="CHEBI:83833"/>
        <dbReference type="ChEBI" id="CHEBI:83834"/>
        <dbReference type="EC" id="5.2.1.8"/>
    </reaction>
</comment>
<dbReference type="OrthoDB" id="433738at2759"/>